<feature type="domain" description="Glycosyltransferase 2-like" evidence="6">
    <location>
        <begin position="4"/>
        <end position="107"/>
    </location>
</feature>
<dbReference type="PANTHER" id="PTHR43646">
    <property type="entry name" value="GLYCOSYLTRANSFERASE"/>
    <property type="match status" value="1"/>
</dbReference>
<evidence type="ECO:0000313" key="10">
    <source>
        <dbReference type="Proteomes" id="UP001481677"/>
    </source>
</evidence>
<dbReference type="Proteomes" id="UP001481677">
    <property type="component" value="Unassembled WGS sequence"/>
</dbReference>
<name>A0A5C6VMH0_9BURK</name>
<sequence length="223" mass="23714">MIGIVIPAHDEEELLADCLQAARIAAAHPELRGELVRIVVALDSCTDRSASIARCFDTHALSLDVRNVGKARAAGAAALLEQGVRWLAFTDADSRVAPDWLVAQLALNAEAVCGPVIVDDWREHDELTRDAFYRAYMHADGHRHVHGANLGVSALAYCRAGGFPPLACSEDVALVGLLVETGARIAWSAAPRVVTSARMASKVRGGFGDTLAGLAGLVSRERE</sequence>
<evidence type="ECO:0000256" key="4">
    <source>
        <dbReference type="ARBA" id="ARBA00022679"/>
    </source>
</evidence>
<keyword evidence="5" id="KW-0472">Membrane</keyword>
<accession>A0A5C6VMH0</accession>
<dbReference type="RefSeq" id="WP_147236420.1">
    <property type="nucleotide sequence ID" value="NZ_JAZHFZ010000027.1"/>
</dbReference>
<evidence type="ECO:0000256" key="5">
    <source>
        <dbReference type="ARBA" id="ARBA00023136"/>
    </source>
</evidence>
<protein>
    <submittedName>
        <fullName evidence="8">Glycosyltransferase</fullName>
        <ecNumber evidence="7">2.4.-.-</ecNumber>
    </submittedName>
</protein>
<evidence type="ECO:0000313" key="9">
    <source>
        <dbReference type="Proteomes" id="UP000321776"/>
    </source>
</evidence>
<organism evidence="8 9">
    <name type="scientific">Paraburkholderia azotifigens</name>
    <dbReference type="NCBI Taxonomy" id="2057004"/>
    <lineage>
        <taxon>Bacteria</taxon>
        <taxon>Pseudomonadati</taxon>
        <taxon>Pseudomonadota</taxon>
        <taxon>Betaproteobacteria</taxon>
        <taxon>Burkholderiales</taxon>
        <taxon>Burkholderiaceae</taxon>
        <taxon>Paraburkholderia</taxon>
    </lineage>
</organism>
<dbReference type="EC" id="2.4.-.-" evidence="7"/>
<dbReference type="Proteomes" id="UP000321776">
    <property type="component" value="Unassembled WGS sequence"/>
</dbReference>
<dbReference type="GO" id="GO:0005886">
    <property type="term" value="C:plasma membrane"/>
    <property type="evidence" value="ECO:0007669"/>
    <property type="project" value="UniProtKB-SubCell"/>
</dbReference>
<keyword evidence="3 7" id="KW-0328">Glycosyltransferase</keyword>
<keyword evidence="10" id="KW-1185">Reference proteome</keyword>
<proteinExistence type="predicted"/>
<dbReference type="InterPro" id="IPR001173">
    <property type="entry name" value="Glyco_trans_2-like"/>
</dbReference>
<reference evidence="8" key="2">
    <citation type="submission" date="2019-08" db="EMBL/GenBank/DDBJ databases">
        <authorList>
            <person name="Im W.-T."/>
        </authorList>
    </citation>
    <scope>NUCLEOTIDE SEQUENCE</scope>
    <source>
        <strain evidence="8">NF 2-5-3</strain>
    </source>
</reference>
<evidence type="ECO:0000313" key="7">
    <source>
        <dbReference type="EMBL" id="MEM5343533.1"/>
    </source>
</evidence>
<evidence type="ECO:0000256" key="3">
    <source>
        <dbReference type="ARBA" id="ARBA00022676"/>
    </source>
</evidence>
<evidence type="ECO:0000256" key="1">
    <source>
        <dbReference type="ARBA" id="ARBA00004236"/>
    </source>
</evidence>
<dbReference type="InterPro" id="IPR029044">
    <property type="entry name" value="Nucleotide-diphossugar_trans"/>
</dbReference>
<evidence type="ECO:0000313" key="8">
    <source>
        <dbReference type="EMBL" id="TXC84358.1"/>
    </source>
</evidence>
<dbReference type="AlphaFoldDB" id="A0A5C6VMH0"/>
<comment type="caution">
    <text evidence="8">The sequence shown here is derived from an EMBL/GenBank/DDBJ whole genome shotgun (WGS) entry which is preliminary data.</text>
</comment>
<reference evidence="7 10" key="3">
    <citation type="submission" date="2024-01" db="EMBL/GenBank/DDBJ databases">
        <title>The diversity of rhizobia nodulating Mimosa spp. in eleven states of Brazil covering several biomes is determined by host plant, location, and edaphic factors.</title>
        <authorList>
            <person name="Rouws L."/>
            <person name="Barauna A."/>
            <person name="Beukes C."/>
            <person name="De Faria S.M."/>
            <person name="Gross E."/>
            <person name="Dos Reis Junior F.B."/>
            <person name="Simon M."/>
            <person name="Maluk M."/>
            <person name="Odee D.W."/>
            <person name="Kenicer G."/>
            <person name="Young J.P.W."/>
            <person name="Reis V.M."/>
            <person name="Zilli J."/>
            <person name="James E.K."/>
        </authorList>
    </citation>
    <scope>NUCLEOTIDE SEQUENCE [LARGE SCALE GENOMIC DNA]</scope>
    <source>
        <strain evidence="7 10">JPY530</strain>
    </source>
</reference>
<dbReference type="Gene3D" id="3.90.550.10">
    <property type="entry name" value="Spore Coat Polysaccharide Biosynthesis Protein SpsA, Chain A"/>
    <property type="match status" value="1"/>
</dbReference>
<dbReference type="EMBL" id="JAZHGA010000025">
    <property type="protein sequence ID" value="MEM5343533.1"/>
    <property type="molecule type" value="Genomic_DNA"/>
</dbReference>
<evidence type="ECO:0000259" key="6">
    <source>
        <dbReference type="Pfam" id="PF00535"/>
    </source>
</evidence>
<reference evidence="8 9" key="1">
    <citation type="journal article" date="2018" name="Int. J. Syst. Evol. Microbiol.">
        <title>Paraburkholderia azotifigens sp. nov., a nitrogen-fixing bacterium isolated from paddy soil.</title>
        <authorList>
            <person name="Choi G.M."/>
            <person name="Im W.T."/>
        </authorList>
    </citation>
    <scope>NUCLEOTIDE SEQUENCE [LARGE SCALE GENOMIC DNA]</scope>
    <source>
        <strain evidence="8 9">NF 2-5-3</strain>
    </source>
</reference>
<keyword evidence="2" id="KW-1003">Cell membrane</keyword>
<dbReference type="Pfam" id="PF00535">
    <property type="entry name" value="Glycos_transf_2"/>
    <property type="match status" value="1"/>
</dbReference>
<dbReference type="PANTHER" id="PTHR43646:SF2">
    <property type="entry name" value="GLYCOSYLTRANSFERASE 2-LIKE DOMAIN-CONTAINING PROTEIN"/>
    <property type="match status" value="1"/>
</dbReference>
<dbReference type="GO" id="GO:0016757">
    <property type="term" value="F:glycosyltransferase activity"/>
    <property type="evidence" value="ECO:0007669"/>
    <property type="project" value="UniProtKB-KW"/>
</dbReference>
<keyword evidence="4 8" id="KW-0808">Transferase</keyword>
<gene>
    <name evidence="8" type="ORF">FRZ40_29170</name>
    <name evidence="7" type="ORF">V4C56_28415</name>
</gene>
<comment type="subcellular location">
    <subcellularLocation>
        <location evidence="1">Cell membrane</location>
    </subcellularLocation>
</comment>
<dbReference type="EMBL" id="VOQS01000003">
    <property type="protein sequence ID" value="TXC84358.1"/>
    <property type="molecule type" value="Genomic_DNA"/>
</dbReference>
<evidence type="ECO:0000256" key="2">
    <source>
        <dbReference type="ARBA" id="ARBA00022475"/>
    </source>
</evidence>
<dbReference type="SUPFAM" id="SSF53448">
    <property type="entry name" value="Nucleotide-diphospho-sugar transferases"/>
    <property type="match status" value="1"/>
</dbReference>